<keyword evidence="3" id="KW-1185">Reference proteome</keyword>
<evidence type="ECO:0000313" key="3">
    <source>
        <dbReference type="Proteomes" id="UP000003688"/>
    </source>
</evidence>
<organism evidence="2 3">
    <name type="scientific">Pedosphaera parvula (strain Ellin514)</name>
    <dbReference type="NCBI Taxonomy" id="320771"/>
    <lineage>
        <taxon>Bacteria</taxon>
        <taxon>Pseudomonadati</taxon>
        <taxon>Verrucomicrobiota</taxon>
        <taxon>Pedosphaerae</taxon>
        <taxon>Pedosphaerales</taxon>
        <taxon>Pedosphaeraceae</taxon>
        <taxon>Pedosphaera</taxon>
    </lineage>
</organism>
<dbReference type="EMBL" id="ABOX02000056">
    <property type="protein sequence ID" value="EEF57850.1"/>
    <property type="molecule type" value="Genomic_DNA"/>
</dbReference>
<name>B9XQR8_PEDPL</name>
<proteinExistence type="predicted"/>
<gene>
    <name evidence="2" type="ORF">Cflav_PD0832</name>
</gene>
<evidence type="ECO:0000256" key="1">
    <source>
        <dbReference type="SAM" id="Phobius"/>
    </source>
</evidence>
<evidence type="ECO:0000313" key="2">
    <source>
        <dbReference type="EMBL" id="EEF57850.1"/>
    </source>
</evidence>
<keyword evidence="1" id="KW-1133">Transmembrane helix</keyword>
<protein>
    <submittedName>
        <fullName evidence="2">Uncharacterized protein</fullName>
    </submittedName>
</protein>
<reference evidence="2 3" key="1">
    <citation type="journal article" date="2011" name="J. Bacteriol.">
        <title>Genome sequence of 'Pedosphaera parvula' Ellin514, an aerobic Verrucomicrobial isolate from pasture soil.</title>
        <authorList>
            <person name="Kant R."/>
            <person name="van Passel M.W."/>
            <person name="Sangwan P."/>
            <person name="Palva A."/>
            <person name="Lucas S."/>
            <person name="Copeland A."/>
            <person name="Lapidus A."/>
            <person name="Glavina Del Rio T."/>
            <person name="Dalin E."/>
            <person name="Tice H."/>
            <person name="Bruce D."/>
            <person name="Goodwin L."/>
            <person name="Pitluck S."/>
            <person name="Chertkov O."/>
            <person name="Larimer F.W."/>
            <person name="Land M.L."/>
            <person name="Hauser L."/>
            <person name="Brettin T.S."/>
            <person name="Detter J.C."/>
            <person name="Han S."/>
            <person name="de Vos W.M."/>
            <person name="Janssen P.H."/>
            <person name="Smidt H."/>
        </authorList>
    </citation>
    <scope>NUCLEOTIDE SEQUENCE [LARGE SCALE GENOMIC DNA]</scope>
    <source>
        <strain evidence="2 3">Ellin514</strain>
    </source>
</reference>
<feature type="transmembrane region" description="Helical" evidence="1">
    <location>
        <begin position="81"/>
        <end position="105"/>
    </location>
</feature>
<comment type="caution">
    <text evidence="2">The sequence shown here is derived from an EMBL/GenBank/DDBJ whole genome shotgun (WGS) entry which is preliminary data.</text>
</comment>
<keyword evidence="1" id="KW-0472">Membrane</keyword>
<sequence length="135" mass="14361">MGAGEWDEDARGARAGCLRTATIRQSVGEMGMWYPGLGNFEWGICCVWCMGGWLQGNSFGLSPAVGLIFVLGHGPGADAPWLLTVVPLALVFCEWGFCGVLRVGAVKSQAMFVRRARDWSFRTGISLTSGAGAEG</sequence>
<dbReference type="Proteomes" id="UP000003688">
    <property type="component" value="Unassembled WGS sequence"/>
</dbReference>
<dbReference type="AlphaFoldDB" id="B9XQR8"/>
<accession>B9XQR8</accession>
<keyword evidence="1" id="KW-0812">Transmembrane</keyword>